<dbReference type="InParanoid" id="A0A0C3F3W7"/>
<keyword evidence="1" id="KW-0175">Coiled coil</keyword>
<evidence type="ECO:0000256" key="1">
    <source>
        <dbReference type="SAM" id="Coils"/>
    </source>
</evidence>
<keyword evidence="4" id="KW-1185">Reference proteome</keyword>
<gene>
    <name evidence="3" type="ORF">PILCRDRAFT_10296</name>
</gene>
<dbReference type="EMBL" id="KN833009">
    <property type="protein sequence ID" value="KIM79460.1"/>
    <property type="molecule type" value="Genomic_DNA"/>
</dbReference>
<dbReference type="AlphaFoldDB" id="A0A0C3F3W7"/>
<evidence type="ECO:0000313" key="3">
    <source>
        <dbReference type="EMBL" id="KIM79460.1"/>
    </source>
</evidence>
<feature type="region of interest" description="Disordered" evidence="2">
    <location>
        <begin position="61"/>
        <end position="90"/>
    </location>
</feature>
<organism evidence="3 4">
    <name type="scientific">Piloderma croceum (strain F 1598)</name>
    <dbReference type="NCBI Taxonomy" id="765440"/>
    <lineage>
        <taxon>Eukaryota</taxon>
        <taxon>Fungi</taxon>
        <taxon>Dikarya</taxon>
        <taxon>Basidiomycota</taxon>
        <taxon>Agaricomycotina</taxon>
        <taxon>Agaricomycetes</taxon>
        <taxon>Agaricomycetidae</taxon>
        <taxon>Atheliales</taxon>
        <taxon>Atheliaceae</taxon>
        <taxon>Piloderma</taxon>
    </lineage>
</organism>
<feature type="coiled-coil region" evidence="1">
    <location>
        <begin position="1"/>
        <end position="28"/>
    </location>
</feature>
<dbReference type="HOGENOM" id="CLU_1504021_0_0_1"/>
<reference evidence="4" key="2">
    <citation type="submission" date="2015-01" db="EMBL/GenBank/DDBJ databases">
        <title>Evolutionary Origins and Diversification of the Mycorrhizal Mutualists.</title>
        <authorList>
            <consortium name="DOE Joint Genome Institute"/>
            <consortium name="Mycorrhizal Genomics Consortium"/>
            <person name="Kohler A."/>
            <person name="Kuo A."/>
            <person name="Nagy L.G."/>
            <person name="Floudas D."/>
            <person name="Copeland A."/>
            <person name="Barry K.W."/>
            <person name="Cichocki N."/>
            <person name="Veneault-Fourrey C."/>
            <person name="LaButti K."/>
            <person name="Lindquist E.A."/>
            <person name="Lipzen A."/>
            <person name="Lundell T."/>
            <person name="Morin E."/>
            <person name="Murat C."/>
            <person name="Riley R."/>
            <person name="Ohm R."/>
            <person name="Sun H."/>
            <person name="Tunlid A."/>
            <person name="Henrissat B."/>
            <person name="Grigoriev I.V."/>
            <person name="Hibbett D.S."/>
            <person name="Martin F."/>
        </authorList>
    </citation>
    <scope>NUCLEOTIDE SEQUENCE [LARGE SCALE GENOMIC DNA]</scope>
    <source>
        <strain evidence="4">F 1598</strain>
    </source>
</reference>
<proteinExistence type="predicted"/>
<feature type="region of interest" description="Disordered" evidence="2">
    <location>
        <begin position="127"/>
        <end position="179"/>
    </location>
</feature>
<name>A0A0C3F3W7_PILCF</name>
<protein>
    <submittedName>
        <fullName evidence="3">Uncharacterized protein</fullName>
    </submittedName>
</protein>
<sequence>MIEVRRLAAEQKEEKEKAVKQKKAMQDKAIERVAQYEMKLADDGFNDTPLPRLRRIAGKSNLQFADRGESNEDDVSGSDQPGSDVIDDNDVVDAGLVDDNDVADAGLVDDDDLYLSDEVPVKALKRKGRMAKMNVDAPEDAIVLETSASESEDRPKKKARGKLVESESEEEPEGENPNP</sequence>
<evidence type="ECO:0000256" key="2">
    <source>
        <dbReference type="SAM" id="MobiDB-lite"/>
    </source>
</evidence>
<accession>A0A0C3F3W7</accession>
<feature type="compositionally biased region" description="Acidic residues" evidence="2">
    <location>
        <begin position="166"/>
        <end position="179"/>
    </location>
</feature>
<reference evidence="3 4" key="1">
    <citation type="submission" date="2014-04" db="EMBL/GenBank/DDBJ databases">
        <authorList>
            <consortium name="DOE Joint Genome Institute"/>
            <person name="Kuo A."/>
            <person name="Tarkka M."/>
            <person name="Buscot F."/>
            <person name="Kohler A."/>
            <person name="Nagy L.G."/>
            <person name="Floudas D."/>
            <person name="Copeland A."/>
            <person name="Barry K.W."/>
            <person name="Cichocki N."/>
            <person name="Veneault-Fourrey C."/>
            <person name="LaButti K."/>
            <person name="Lindquist E.A."/>
            <person name="Lipzen A."/>
            <person name="Lundell T."/>
            <person name="Morin E."/>
            <person name="Murat C."/>
            <person name="Sun H."/>
            <person name="Tunlid A."/>
            <person name="Henrissat B."/>
            <person name="Grigoriev I.V."/>
            <person name="Hibbett D.S."/>
            <person name="Martin F."/>
            <person name="Nordberg H.P."/>
            <person name="Cantor M.N."/>
            <person name="Hua S.X."/>
        </authorList>
    </citation>
    <scope>NUCLEOTIDE SEQUENCE [LARGE SCALE GENOMIC DNA]</scope>
    <source>
        <strain evidence="3 4">F 1598</strain>
    </source>
</reference>
<evidence type="ECO:0000313" key="4">
    <source>
        <dbReference type="Proteomes" id="UP000054166"/>
    </source>
</evidence>
<dbReference type="Proteomes" id="UP000054166">
    <property type="component" value="Unassembled WGS sequence"/>
</dbReference>